<evidence type="ECO:0000259" key="2">
    <source>
        <dbReference type="Pfam" id="PF21590"/>
    </source>
</evidence>
<feature type="region of interest" description="Disordered" evidence="1">
    <location>
        <begin position="528"/>
        <end position="643"/>
    </location>
</feature>
<feature type="compositionally biased region" description="Basic and acidic residues" evidence="1">
    <location>
        <begin position="73"/>
        <end position="84"/>
    </location>
</feature>
<feature type="region of interest" description="Disordered" evidence="1">
    <location>
        <begin position="496"/>
        <end position="516"/>
    </location>
</feature>
<gene>
    <name evidence="3" type="ORF">BN1204_009720</name>
</gene>
<feature type="region of interest" description="Disordered" evidence="1">
    <location>
        <begin position="1959"/>
        <end position="1993"/>
    </location>
</feature>
<name>A0A0F7U5P8_NEOCL</name>
<feature type="region of interest" description="Disordered" evidence="1">
    <location>
        <begin position="2056"/>
        <end position="2139"/>
    </location>
</feature>
<dbReference type="GO" id="GO:0030119">
    <property type="term" value="C:AP-type membrane coat adaptor complex"/>
    <property type="evidence" value="ECO:0007669"/>
    <property type="project" value="TreeGrafter"/>
</dbReference>
<feature type="region of interest" description="Disordered" evidence="1">
    <location>
        <begin position="672"/>
        <end position="745"/>
    </location>
</feature>
<dbReference type="InterPro" id="IPR038741">
    <property type="entry name" value="AP5B1"/>
</dbReference>
<feature type="region of interest" description="Disordered" evidence="1">
    <location>
        <begin position="947"/>
        <end position="1049"/>
    </location>
</feature>
<feature type="compositionally biased region" description="Polar residues" evidence="1">
    <location>
        <begin position="88"/>
        <end position="102"/>
    </location>
</feature>
<proteinExistence type="predicted"/>
<feature type="compositionally biased region" description="Basic and acidic residues" evidence="1">
    <location>
        <begin position="1907"/>
        <end position="1920"/>
    </location>
</feature>
<feature type="compositionally biased region" description="Basic and acidic residues" evidence="1">
    <location>
        <begin position="552"/>
        <end position="567"/>
    </location>
</feature>
<feature type="region of interest" description="Disordered" evidence="1">
    <location>
        <begin position="1907"/>
        <end position="1927"/>
    </location>
</feature>
<feature type="compositionally biased region" description="Low complexity" evidence="1">
    <location>
        <begin position="1964"/>
        <end position="1978"/>
    </location>
</feature>
<dbReference type="EMBL" id="LN714478">
    <property type="protein sequence ID" value="CEL65113.1"/>
    <property type="molecule type" value="Genomic_DNA"/>
</dbReference>
<feature type="compositionally biased region" description="Low complexity" evidence="1">
    <location>
        <begin position="2058"/>
        <end position="2075"/>
    </location>
</feature>
<feature type="region of interest" description="Disordered" evidence="1">
    <location>
        <begin position="433"/>
        <end position="467"/>
    </location>
</feature>
<feature type="compositionally biased region" description="Polar residues" evidence="1">
    <location>
        <begin position="344"/>
        <end position="355"/>
    </location>
</feature>
<feature type="region of interest" description="Disordered" evidence="1">
    <location>
        <begin position="293"/>
        <end position="331"/>
    </location>
</feature>
<dbReference type="SUPFAM" id="SSF48371">
    <property type="entry name" value="ARM repeat"/>
    <property type="match status" value="1"/>
</dbReference>
<feature type="compositionally biased region" description="Polar residues" evidence="1">
    <location>
        <begin position="384"/>
        <end position="398"/>
    </location>
</feature>
<feature type="region of interest" description="Disordered" evidence="1">
    <location>
        <begin position="2401"/>
        <end position="2449"/>
    </location>
</feature>
<dbReference type="Pfam" id="PF21590">
    <property type="entry name" value="AP5B1_C"/>
    <property type="match status" value="1"/>
</dbReference>
<dbReference type="InterPro" id="IPR016024">
    <property type="entry name" value="ARM-type_fold"/>
</dbReference>
<feature type="compositionally biased region" description="Polar residues" evidence="1">
    <location>
        <begin position="42"/>
        <end position="54"/>
    </location>
</feature>
<organism evidence="3">
    <name type="scientific">Neospora caninum (strain Liverpool)</name>
    <dbReference type="NCBI Taxonomy" id="572307"/>
    <lineage>
        <taxon>Eukaryota</taxon>
        <taxon>Sar</taxon>
        <taxon>Alveolata</taxon>
        <taxon>Apicomplexa</taxon>
        <taxon>Conoidasida</taxon>
        <taxon>Coccidia</taxon>
        <taxon>Eucoccidiorida</taxon>
        <taxon>Eimeriorina</taxon>
        <taxon>Sarcocystidae</taxon>
        <taxon>Neospora</taxon>
    </lineage>
</organism>
<feature type="compositionally biased region" description="Basic residues" evidence="1">
    <location>
        <begin position="2401"/>
        <end position="2410"/>
    </location>
</feature>
<dbReference type="PANTHER" id="PTHR34033:SF1">
    <property type="entry name" value="AP-5 COMPLEX SUBUNIT BETA-1"/>
    <property type="match status" value="1"/>
</dbReference>
<dbReference type="GO" id="GO:0016197">
    <property type="term" value="P:endosomal transport"/>
    <property type="evidence" value="ECO:0007669"/>
    <property type="project" value="InterPro"/>
</dbReference>
<feature type="domain" description="AP5B1 C-terminal" evidence="2">
    <location>
        <begin position="2530"/>
        <end position="2574"/>
    </location>
</feature>
<dbReference type="InterPro" id="IPR048981">
    <property type="entry name" value="AP5B1_C"/>
</dbReference>
<evidence type="ECO:0000313" key="3">
    <source>
        <dbReference type="EMBL" id="CEL65113.1"/>
    </source>
</evidence>
<feature type="region of interest" description="Disordered" evidence="1">
    <location>
        <begin position="1"/>
        <end position="118"/>
    </location>
</feature>
<dbReference type="PANTHER" id="PTHR34033">
    <property type="entry name" value="AP-5 COMPLEX SUBUNIT BETA-1"/>
    <property type="match status" value="1"/>
</dbReference>
<reference evidence="3" key="1">
    <citation type="journal article" date="2015" name="PLoS ONE">
        <title>Comprehensive Evaluation of Toxoplasma gondii VEG and Neospora caninum LIV Genomes with Tachyzoite Stage Transcriptome and Proteome Defines Novel Transcript Features.</title>
        <authorList>
            <person name="Ramaprasad A."/>
            <person name="Mourier T."/>
            <person name="Naeem R."/>
            <person name="Malas T.B."/>
            <person name="Moussa E."/>
            <person name="Panigrahi A."/>
            <person name="Vermont S.J."/>
            <person name="Otto T.D."/>
            <person name="Wastling J."/>
            <person name="Pain A."/>
        </authorList>
    </citation>
    <scope>NUCLEOTIDE SEQUENCE</scope>
    <source>
        <strain evidence="3">Liverpool</strain>
    </source>
</reference>
<feature type="compositionally biased region" description="Polar residues" evidence="1">
    <location>
        <begin position="606"/>
        <end position="620"/>
    </location>
</feature>
<feature type="compositionally biased region" description="Basic and acidic residues" evidence="1">
    <location>
        <begin position="456"/>
        <end position="467"/>
    </location>
</feature>
<feature type="region of interest" description="Disordered" evidence="1">
    <location>
        <begin position="344"/>
        <end position="405"/>
    </location>
</feature>
<protein>
    <recommendedName>
        <fullName evidence="2">AP5B1 C-terminal domain-containing protein</fullName>
    </recommendedName>
</protein>
<sequence length="2598" mass="281885">MPAERGLESPRGASALATGAAWPRSRDPSHQVTHPSRPWQFSAASGQMSGTYSQEPPGGIRGQAGECAPVSVHRLDESSEHWEDSASPWPSLQRSPVPSLSTEPGAAPGRFVPKPSTLDPYEHDRRFLPHAECAHGRDCMPGQSTSSFSSSLSGASPSVHGFPSDSRSCFPSVSPCTAQIPPEAAAASPLHASGLSLGSASVSSPLLSRLLLSILTSQSDATRVAALLKLEALAVDLLADTRRLHMTLTVLDAVLCNAVPVAVVALSPNVPDPSEPSPRELRDRLPAASPLVFPEASSGARGSAAMPRPAAPGTAAPFPQSPPTVPSLSGTDTEARLLHRSSLEQTDPFSQSGSHGPSDGAGASHEEPSPPGLARSSPAHRVRSGTTKSRVGSATGRNLSPVKAPLGFRRDAGVDADPQSVYCDGPAVHFTAPGAVPDSRRSPGERGLAAGSGREFACEKTDDRASDPNRNLDKCLAGFSTDELSAVVQIDLSTESPFLDGADPVGPDARESGGDDVHSARLAFEAEARNTSRPRASLHDRLLFQDQSAEGESWRRDGHLRERRGDQTDAEGEEGEADARQGYEASGSCFQTRAAAGGRGAGMPSRVSSPARSSHVNSTFRGAAHGQRTRQHQGTPSTYAPGAASLTCLDPAVGGSLPSSGVEPETHIDVMSRQVDSSRTLHPPQPPPEDTSRHSASGALQRERLSRSFANAPGPAASSLRGGSGAKTGKSPAWPTQHPRQDTGHSCETLPTFCPRPSLVVGQPFSAVARLVCMQVYTAICVCLDLVLIAPEWVERLMGLLHSILRRTSVHEDAVFRSYACDCLQELERNCPGLLSAFLGPDWFAGPGLVSTLSTTTLERVSASPKKSRPSPLLSSPAANARPLYLLDLLQTERQHVAEAYAGLLVTSARHATEMLVQEAATCLVETREEGLHDFVARAPRALHAAADAVSRTDDGPLDGLPPPSGAAAHAAVPQSNRAARPGDDGARAWPHACPPSPLSGRAQSPGALRPSRGGNAPSLRDQLWEPCPSVARPEQPRASNSRDRPRRRDVLRADADRCFRISLVGVSLLPLLPLEFPSSLGTLARSCLSGPAGSGWFSACAFGSPLGKSPVDAFAPSGPQRPCLPDTAWNAFASKGLAPEALSGPAAALAGLASLDPGTTCFPPPRLPRRFVTSLLRALAVVLDGFWWFGEWTQLHVVRNLVFFSRLLGLPPAVTVDPLLPLLYSDRPPLVHAFLRLVAEYPHSLNHVVVRLVHQKVRDLATNPSLKPHFRILALRWLLALFDLPLFAPLFFRSPPSFLYPSAGDSTAVKEHLLQLLLVYYHRRGRYLSAALQTPSRPAFAPSPLMLSRNVSPQISASPASLLSAGHAEPGLRGRENGRFEDRLPSMNPLPLQSCSRIRHSLSSVDLGNAGRPDLFSPAGAFECFPNATSARRHGQGGRSERPHTVDFDAFHRASERAAAAFAGLPENLLDVCEILQEFRYSTGPVGAHAVVYRFLLRLLQFPGQPLREKVHAFICEQLRSQPTMLMASTLALMHHLSKCRSSASAPPPSSRDALEFDPGQRRWRSVVESQSAVAYSLLLSLGEFVKRLEPPSHIPQFFPLLLRLAIEPVVSPHMVLQALHRLVDVSARGPRGTPADDREQWEVGMKLLAICRQLLVTHSQARLYEGLSRLLLEFAETTPCIDLRDNAVLLLKVFTHAGRLPLKLLLSRGDQQMLPLMHRHLTCVFPSTYRIEGPLPFLTLEKSRRERREMCGLSDHQAAFFLSTAFYTPGEAEAVADVFVFFDENRGNSAWADCVPFFLEDVAASSASAERKFPTRRNRNYTVREETDARRRDALQMNGDPARVAETHVATCERSCFSAFQKFYATCYESDDKTITLLNTMHAHSGHHSEARVWRSAAFAAADKLSRPGRDEGHDGTNRDLCQSGRQSTRSGFLARLQRICASSPVIVPPAAEAASELDNVSPSPNGSLSTSLLSSQAATGEHQPSRAALSSGSLAGHARLSPSPSFSPFLGSSWFVVDLYRAFVTATPFFIRIPFCLRFKSPRDCRKGQPVRYLSRGASSSSPNSSRPQNTSFATSARGSVPPAAARDRSEPWENEAAGGVSDEVDGPFEGRGLAGTRADGRAVQKNAGDQRQLGGSGFLVHRLDARRADHRSASQGMLTEEAASIPDSGPGAHGHRVALADVDLPLLTELYGIELIFSHSEDYAPMRSVRLPFLQDASVLAKARDSDGTRRVRREVAEVDEDEEGRDQGFPFMYKIVLKLQPQQPVPASIAVDVRFSDAAGALFYGQLETFSVSFQDLFLPVCAPPSFWAPLFQHLWADSSLHRSVKILEFDRDTVQDMIEMTLRPFLVEDHVSDDSEDFDFEQDEYFIQPDFQAATRRCSQNPNWSRCHERDHRRCSSRRKKSHTTSKPPCTRSRRGREGERQRPPANNPCSDSSQSGDFDSGSPCRCDSNNVDMRYVEASTDSDERCLMEELCSNEGSDTSSDSSFFVDEYFSECDFGGESEFQRGSRLSHRSRLRHTRDPNHLVFRVIIFMPPRYHLLLKFSVSRITTVVRLATDRYQLLGYMDNFFAASSRLVEAKLGRSGASVCRQMNE</sequence>
<accession>A0A0F7U5P8</accession>
<feature type="compositionally biased region" description="Low complexity" evidence="1">
    <location>
        <begin position="2437"/>
        <end position="2449"/>
    </location>
</feature>
<evidence type="ECO:0000256" key="1">
    <source>
        <dbReference type="SAM" id="MobiDB-lite"/>
    </source>
</evidence>